<evidence type="ECO:0000313" key="3">
    <source>
        <dbReference type="EMBL" id="KAE8960556.1"/>
    </source>
</evidence>
<evidence type="ECO:0000313" key="13">
    <source>
        <dbReference type="Proteomes" id="UP000433483"/>
    </source>
</evidence>
<evidence type="ECO:0000313" key="21">
    <source>
        <dbReference type="Proteomes" id="UP000488956"/>
    </source>
</evidence>
<dbReference type="AlphaFoldDB" id="A0A6A3GU23"/>
<dbReference type="EMBL" id="QXFX01005942">
    <property type="protein sequence ID" value="KAE9059581.1"/>
    <property type="molecule type" value="Genomic_DNA"/>
</dbReference>
<dbReference type="Proteomes" id="UP000437068">
    <property type="component" value="Unassembled WGS sequence"/>
</dbReference>
<sequence>MRERPELFHARFDIIKRRALGHRDTDPSQDTSWTLHVKTLWCSTPRKKWARRAPEEEGAEMDLDAADETRRGLMGATQDQAQRESRRG</sequence>
<evidence type="ECO:0000313" key="17">
    <source>
        <dbReference type="Proteomes" id="UP000441208"/>
    </source>
</evidence>
<organism evidence="3 18">
    <name type="scientific">Phytophthora fragariae</name>
    <dbReference type="NCBI Taxonomy" id="53985"/>
    <lineage>
        <taxon>Eukaryota</taxon>
        <taxon>Sar</taxon>
        <taxon>Stramenopiles</taxon>
        <taxon>Oomycota</taxon>
        <taxon>Peronosporomycetes</taxon>
        <taxon>Peronosporales</taxon>
        <taxon>Peronosporaceae</taxon>
        <taxon>Phytophthora</taxon>
    </lineage>
</organism>
<dbReference type="EMBL" id="QXGA01006034">
    <property type="protein sequence ID" value="KAE9064632.1"/>
    <property type="molecule type" value="Genomic_DNA"/>
</dbReference>
<evidence type="ECO:0000313" key="7">
    <source>
        <dbReference type="EMBL" id="KAE9162100.1"/>
    </source>
</evidence>
<evidence type="ECO:0000313" key="14">
    <source>
        <dbReference type="Proteomes" id="UP000437068"/>
    </source>
</evidence>
<protein>
    <submittedName>
        <fullName evidence="3">Uncharacterized protein</fullName>
    </submittedName>
</protein>
<dbReference type="EMBL" id="QXGB01005842">
    <property type="protein sequence ID" value="KAE9162100.1"/>
    <property type="molecule type" value="Genomic_DNA"/>
</dbReference>
<feature type="region of interest" description="Disordered" evidence="1">
    <location>
        <begin position="49"/>
        <end position="88"/>
    </location>
</feature>
<dbReference type="Proteomes" id="UP000429523">
    <property type="component" value="Unassembled WGS sequence"/>
</dbReference>
<dbReference type="Proteomes" id="UP000440732">
    <property type="component" value="Unassembled WGS sequence"/>
</dbReference>
<dbReference type="Proteomes" id="UP000486351">
    <property type="component" value="Unassembled WGS sequence"/>
</dbReference>
<comment type="caution">
    <text evidence="3">The sequence shown here is derived from an EMBL/GenBank/DDBJ whole genome shotgun (WGS) entry which is preliminary data.</text>
</comment>
<dbReference type="EMBL" id="QXGC01005977">
    <property type="protein sequence ID" value="KAE9163636.1"/>
    <property type="molecule type" value="Genomic_DNA"/>
</dbReference>
<gene>
    <name evidence="10" type="ORF">PF001_g30670</name>
    <name evidence="9" type="ORF">PF002_g31069</name>
    <name evidence="8" type="ORF">PF004_g30083</name>
    <name evidence="7" type="ORF">PF005_g30989</name>
    <name evidence="6" type="ORF">PF006_g30649</name>
    <name evidence="5" type="ORF">PF007_g30596</name>
    <name evidence="11" type="ORF">PF008_g25285</name>
    <name evidence="2" type="ORF">PF009_g25998</name>
    <name evidence="4" type="ORF">PF010_g30559</name>
    <name evidence="3" type="ORF">PF011_g30051</name>
</gene>
<evidence type="ECO:0000313" key="18">
    <source>
        <dbReference type="Proteomes" id="UP000460718"/>
    </source>
</evidence>
<evidence type="ECO:0000313" key="5">
    <source>
        <dbReference type="EMBL" id="KAE9060479.1"/>
    </source>
</evidence>
<dbReference type="Proteomes" id="UP000476176">
    <property type="component" value="Unassembled WGS sequence"/>
</dbReference>
<evidence type="ECO:0000313" key="12">
    <source>
        <dbReference type="Proteomes" id="UP000429523"/>
    </source>
</evidence>
<evidence type="ECO:0000313" key="4">
    <source>
        <dbReference type="EMBL" id="KAE9059581.1"/>
    </source>
</evidence>
<evidence type="ECO:0000313" key="2">
    <source>
        <dbReference type="EMBL" id="KAE8923762.1"/>
    </source>
</evidence>
<evidence type="ECO:0000256" key="1">
    <source>
        <dbReference type="SAM" id="MobiDB-lite"/>
    </source>
</evidence>
<dbReference type="EMBL" id="QXGD01005316">
    <property type="protein sequence ID" value="KAE9166614.1"/>
    <property type="molecule type" value="Genomic_DNA"/>
</dbReference>
<dbReference type="Proteomes" id="UP000440367">
    <property type="component" value="Unassembled WGS sequence"/>
</dbReference>
<evidence type="ECO:0000313" key="11">
    <source>
        <dbReference type="EMBL" id="KAE9291614.1"/>
    </source>
</evidence>
<dbReference type="EMBL" id="QXFZ01005611">
    <property type="protein sequence ID" value="KAE9060479.1"/>
    <property type="molecule type" value="Genomic_DNA"/>
</dbReference>
<evidence type="ECO:0000313" key="16">
    <source>
        <dbReference type="Proteomes" id="UP000440732"/>
    </source>
</evidence>
<dbReference type="EMBL" id="QXFY01002848">
    <property type="protein sequence ID" value="KAE9291614.1"/>
    <property type="molecule type" value="Genomic_DNA"/>
</dbReference>
<proteinExistence type="predicted"/>
<accession>A0A6A3GU23</accession>
<evidence type="ECO:0000313" key="20">
    <source>
        <dbReference type="Proteomes" id="UP000486351"/>
    </source>
</evidence>
<evidence type="ECO:0000313" key="8">
    <source>
        <dbReference type="EMBL" id="KAE9163636.1"/>
    </source>
</evidence>
<dbReference type="EMBL" id="QXGE01006080">
    <property type="protein sequence ID" value="KAE9265969.1"/>
    <property type="molecule type" value="Genomic_DNA"/>
</dbReference>
<evidence type="ECO:0000313" key="6">
    <source>
        <dbReference type="EMBL" id="KAE9064632.1"/>
    </source>
</evidence>
<dbReference type="Proteomes" id="UP000441208">
    <property type="component" value="Unassembled WGS sequence"/>
</dbReference>
<evidence type="ECO:0000313" key="10">
    <source>
        <dbReference type="EMBL" id="KAE9265969.1"/>
    </source>
</evidence>
<dbReference type="Proteomes" id="UP000460718">
    <property type="component" value="Unassembled WGS sequence"/>
</dbReference>
<evidence type="ECO:0000313" key="19">
    <source>
        <dbReference type="Proteomes" id="UP000476176"/>
    </source>
</evidence>
<dbReference type="OrthoDB" id="10269802at2759"/>
<evidence type="ECO:0000313" key="15">
    <source>
        <dbReference type="Proteomes" id="UP000440367"/>
    </source>
</evidence>
<reference evidence="18 19" key="1">
    <citation type="submission" date="2018-09" db="EMBL/GenBank/DDBJ databases">
        <title>Genomic investigation of the strawberry pathogen Phytophthora fragariae indicates pathogenicity is determined by transcriptional variation in three key races.</title>
        <authorList>
            <person name="Adams T.M."/>
            <person name="Armitage A.D."/>
            <person name="Sobczyk M.K."/>
            <person name="Bates H.J."/>
            <person name="Dunwell J.M."/>
            <person name="Nellist C.F."/>
            <person name="Harrison R.J."/>
        </authorList>
    </citation>
    <scope>NUCLEOTIDE SEQUENCE [LARGE SCALE GENOMIC DNA]</scope>
    <source>
        <strain evidence="10 14">A4</strain>
        <strain evidence="9 15">BC-1</strain>
        <strain evidence="8 19">BC-23</strain>
        <strain evidence="7 13">NOV-27</strain>
        <strain evidence="6 16">NOV-5</strain>
        <strain evidence="5 17">NOV-71</strain>
        <strain evidence="11 20">NOV-77</strain>
        <strain evidence="2 12">NOV-9</strain>
        <strain evidence="4 21">ONT-3</strain>
        <strain evidence="3 18">SCRP245</strain>
    </source>
</reference>
<dbReference type="Proteomes" id="UP000488956">
    <property type="component" value="Unassembled WGS sequence"/>
</dbReference>
<name>A0A6A3GU23_9STRA</name>
<evidence type="ECO:0000313" key="9">
    <source>
        <dbReference type="EMBL" id="KAE9166614.1"/>
    </source>
</evidence>
<feature type="compositionally biased region" description="Acidic residues" evidence="1">
    <location>
        <begin position="56"/>
        <end position="66"/>
    </location>
</feature>
<dbReference type="EMBL" id="QXFW01005942">
    <property type="protein sequence ID" value="KAE8960556.1"/>
    <property type="molecule type" value="Genomic_DNA"/>
</dbReference>
<dbReference type="EMBL" id="QXGF01002688">
    <property type="protein sequence ID" value="KAE8923762.1"/>
    <property type="molecule type" value="Genomic_DNA"/>
</dbReference>
<keyword evidence="13" id="KW-1185">Reference proteome</keyword>
<dbReference type="Proteomes" id="UP000433483">
    <property type="component" value="Unassembled WGS sequence"/>
</dbReference>